<feature type="domain" description="NodB homology" evidence="3">
    <location>
        <begin position="207"/>
        <end position="584"/>
    </location>
</feature>
<dbReference type="STRING" id="1802229.A2401_01620"/>
<dbReference type="GO" id="GO:0005576">
    <property type="term" value="C:extracellular region"/>
    <property type="evidence" value="ECO:0007669"/>
    <property type="project" value="UniProtKB-SubCell"/>
</dbReference>
<dbReference type="InterPro" id="IPR011330">
    <property type="entry name" value="Glyco_hydro/deAcase_b/a-brl"/>
</dbReference>
<dbReference type="PANTHER" id="PTHR34216:SF3">
    <property type="entry name" value="POLY-BETA-1,6-N-ACETYL-D-GLUCOSAMINE N-DEACETYLASE"/>
    <property type="match status" value="1"/>
</dbReference>
<accession>A0A1G2JC74</accession>
<dbReference type="GO" id="GO:0016810">
    <property type="term" value="F:hydrolase activity, acting on carbon-nitrogen (but not peptide) bonds"/>
    <property type="evidence" value="ECO:0007669"/>
    <property type="project" value="InterPro"/>
</dbReference>
<evidence type="ECO:0000256" key="1">
    <source>
        <dbReference type="ARBA" id="ARBA00004613"/>
    </source>
</evidence>
<gene>
    <name evidence="4" type="ORF">A2401_01620</name>
</gene>
<dbReference type="InterPro" id="IPR051398">
    <property type="entry name" value="Polysacch_Deacetylase"/>
</dbReference>
<dbReference type="Gene3D" id="3.20.20.370">
    <property type="entry name" value="Glycoside hydrolase/deacetylase"/>
    <property type="match status" value="1"/>
</dbReference>
<name>A0A1G2JC74_9BACT</name>
<sequence length="584" mass="62706">MKRFKKILIIVSLATFFSAIAPILVLGAGPNLIQNPTLQGTSGIPAGWLNASWGNASNAVFSFPSTTSPKIGTGNSAKITINDYRTNPGGGAAEWYFNPVTINPADLTFNFSNEYLSNAPTSLVAQYVVPANTTSCEVSIEGSSSFCYFTLQDLLPTNGIWATASATFTAPSYATAVSVLHVIYSNGTLSVGNYSLTQNNIINPSQGMVSLTFDDGWNSQYTNAFPILEEANMPATFYVITNPMIQSELGEANNILCNDPEIPYCDGAVISSTSSSWLALTQYPDPAERTYVFSQTYTASSVATLTITYFNAKGRAINGQSNIVLATLPATATPKTVSVTFQIPTGLNLNKISFAFKESVSGNNTLSVQNPSLVIPGSTQDTYMNVQQVKTLQLAGHEIGLHTANHCDMVMLEQNPDLATEAGGPPFGACASALSAPTTPEQEIQEAMQDFLENGIFSVNTMAYPYGSFNANIESLVENNNMIAGRTVLAGYNTKNTDPYALFNQIVDQNVTSNGIQAVKNWIDTAMANKQWLILTFHNIESASILTANGDIDGTTPAFLQKIVDYLKTKNVPVVTVRQAMESF</sequence>
<dbReference type="Proteomes" id="UP000177751">
    <property type="component" value="Unassembled WGS sequence"/>
</dbReference>
<dbReference type="GO" id="GO:0005975">
    <property type="term" value="P:carbohydrate metabolic process"/>
    <property type="evidence" value="ECO:0007669"/>
    <property type="project" value="InterPro"/>
</dbReference>
<dbReference type="PROSITE" id="PS51677">
    <property type="entry name" value="NODB"/>
    <property type="match status" value="1"/>
</dbReference>
<proteinExistence type="predicted"/>
<dbReference type="PANTHER" id="PTHR34216">
    <property type="match status" value="1"/>
</dbReference>
<evidence type="ECO:0000313" key="4">
    <source>
        <dbReference type="EMBL" id="OGZ84725.1"/>
    </source>
</evidence>
<dbReference type="AlphaFoldDB" id="A0A1G2JC74"/>
<comment type="caution">
    <text evidence="4">The sequence shown here is derived from an EMBL/GenBank/DDBJ whole genome shotgun (WGS) entry which is preliminary data.</text>
</comment>
<organism evidence="4 5">
    <name type="scientific">Candidatus Staskawiczbacteria bacterium RIFOXYC1_FULL_38_18</name>
    <dbReference type="NCBI Taxonomy" id="1802229"/>
    <lineage>
        <taxon>Bacteria</taxon>
        <taxon>Candidatus Staskawicziibacteriota</taxon>
    </lineage>
</organism>
<comment type="subcellular location">
    <subcellularLocation>
        <location evidence="1">Secreted</location>
    </subcellularLocation>
</comment>
<evidence type="ECO:0000256" key="2">
    <source>
        <dbReference type="ARBA" id="ARBA00022729"/>
    </source>
</evidence>
<evidence type="ECO:0000259" key="3">
    <source>
        <dbReference type="PROSITE" id="PS51677"/>
    </source>
</evidence>
<protein>
    <recommendedName>
        <fullName evidence="3">NodB homology domain-containing protein</fullName>
    </recommendedName>
</protein>
<dbReference type="Pfam" id="PF01522">
    <property type="entry name" value="Polysacc_deac_1"/>
    <property type="match status" value="2"/>
</dbReference>
<dbReference type="SUPFAM" id="SSF88713">
    <property type="entry name" value="Glycoside hydrolase/deacetylase"/>
    <property type="match status" value="1"/>
</dbReference>
<evidence type="ECO:0000313" key="5">
    <source>
        <dbReference type="Proteomes" id="UP000177751"/>
    </source>
</evidence>
<dbReference type="EMBL" id="MHPP01000014">
    <property type="protein sequence ID" value="OGZ84725.1"/>
    <property type="molecule type" value="Genomic_DNA"/>
</dbReference>
<reference evidence="4 5" key="1">
    <citation type="journal article" date="2016" name="Nat. Commun.">
        <title>Thousands of microbial genomes shed light on interconnected biogeochemical processes in an aquifer system.</title>
        <authorList>
            <person name="Anantharaman K."/>
            <person name="Brown C.T."/>
            <person name="Hug L.A."/>
            <person name="Sharon I."/>
            <person name="Castelle C.J."/>
            <person name="Probst A.J."/>
            <person name="Thomas B.C."/>
            <person name="Singh A."/>
            <person name="Wilkins M.J."/>
            <person name="Karaoz U."/>
            <person name="Brodie E.L."/>
            <person name="Williams K.H."/>
            <person name="Hubbard S.S."/>
            <person name="Banfield J.F."/>
        </authorList>
    </citation>
    <scope>NUCLEOTIDE SEQUENCE [LARGE SCALE GENOMIC DNA]</scope>
</reference>
<dbReference type="InterPro" id="IPR002509">
    <property type="entry name" value="NODB_dom"/>
</dbReference>
<keyword evidence="2" id="KW-0732">Signal</keyword>